<feature type="transmembrane region" description="Helical" evidence="6">
    <location>
        <begin position="9"/>
        <end position="26"/>
    </location>
</feature>
<keyword evidence="3 6" id="KW-0812">Transmembrane</keyword>
<keyword evidence="8" id="KW-1185">Reference proteome</keyword>
<accession>A0ABS7XSD7</accession>
<dbReference type="RefSeq" id="WP_224527692.1">
    <property type="nucleotide sequence ID" value="NZ_JAIUJR010000003.1"/>
</dbReference>
<feature type="transmembrane region" description="Helical" evidence="6">
    <location>
        <begin position="32"/>
        <end position="50"/>
    </location>
</feature>
<sequence>MLSTAEKKFSILFMLIVIVELVTGNLSSLTYAHYLAKPAIVFSLMILVYNNSDVLPKDIRNTTLLALLFSVIGDILLMFVTQNALFFTLGLLAFLLAHIMYIITFLKHRSKPTKAIGFGLILVIYAVSLFTLLKERLDEMIIPVLLYIIVILTMTITAFLRKKQVSNRSYLLVLAGAISFVISDSLLAINKFYVSIPFSGIFIMISYALAQYLIVMGILKINVTNT</sequence>
<dbReference type="InterPro" id="IPR012506">
    <property type="entry name" value="TMEM86B-like"/>
</dbReference>
<evidence type="ECO:0000256" key="2">
    <source>
        <dbReference type="ARBA" id="ARBA00007375"/>
    </source>
</evidence>
<feature type="transmembrane region" description="Helical" evidence="6">
    <location>
        <begin position="85"/>
        <end position="103"/>
    </location>
</feature>
<dbReference type="PANTHER" id="PTHR31885">
    <property type="entry name" value="GH04784P"/>
    <property type="match status" value="1"/>
</dbReference>
<evidence type="ECO:0000256" key="4">
    <source>
        <dbReference type="ARBA" id="ARBA00022989"/>
    </source>
</evidence>
<proteinExistence type="inferred from homology"/>
<evidence type="ECO:0000256" key="3">
    <source>
        <dbReference type="ARBA" id="ARBA00022692"/>
    </source>
</evidence>
<evidence type="ECO:0000313" key="8">
    <source>
        <dbReference type="Proteomes" id="UP001198901"/>
    </source>
</evidence>
<feature type="transmembrane region" description="Helical" evidence="6">
    <location>
        <begin position="115"/>
        <end position="134"/>
    </location>
</feature>
<gene>
    <name evidence="7" type="ORF">LBU54_06975</name>
</gene>
<organism evidence="7 8">
    <name type="scientific">Winogradskyella alexanderae</name>
    <dbReference type="NCBI Taxonomy" id="2877123"/>
    <lineage>
        <taxon>Bacteria</taxon>
        <taxon>Pseudomonadati</taxon>
        <taxon>Bacteroidota</taxon>
        <taxon>Flavobacteriia</taxon>
        <taxon>Flavobacteriales</taxon>
        <taxon>Flavobacteriaceae</taxon>
        <taxon>Winogradskyella</taxon>
    </lineage>
</organism>
<dbReference type="Proteomes" id="UP001198901">
    <property type="component" value="Unassembled WGS sequence"/>
</dbReference>
<evidence type="ECO:0000256" key="5">
    <source>
        <dbReference type="ARBA" id="ARBA00023136"/>
    </source>
</evidence>
<dbReference type="EMBL" id="JAIUJR010000003">
    <property type="protein sequence ID" value="MCA0132323.1"/>
    <property type="molecule type" value="Genomic_DNA"/>
</dbReference>
<comment type="similarity">
    <text evidence="2">Belongs to the TMEM86 family.</text>
</comment>
<evidence type="ECO:0000256" key="1">
    <source>
        <dbReference type="ARBA" id="ARBA00004141"/>
    </source>
</evidence>
<reference evidence="8" key="1">
    <citation type="submission" date="2023-07" db="EMBL/GenBank/DDBJ databases">
        <authorList>
            <person name="Yue Y."/>
        </authorList>
    </citation>
    <scope>NUCLEOTIDE SEQUENCE [LARGE SCALE GENOMIC DNA]</scope>
    <source>
        <strain evidence="8">D23</strain>
    </source>
</reference>
<feature type="transmembrane region" description="Helical" evidence="6">
    <location>
        <begin position="62"/>
        <end position="79"/>
    </location>
</feature>
<keyword evidence="5 6" id="KW-0472">Membrane</keyword>
<protein>
    <submittedName>
        <fullName evidence="7">Lysoplasmalogenase</fullName>
    </submittedName>
</protein>
<comment type="caution">
    <text evidence="7">The sequence shown here is derived from an EMBL/GenBank/DDBJ whole genome shotgun (WGS) entry which is preliminary data.</text>
</comment>
<feature type="transmembrane region" description="Helical" evidence="6">
    <location>
        <begin position="140"/>
        <end position="160"/>
    </location>
</feature>
<feature type="transmembrane region" description="Helical" evidence="6">
    <location>
        <begin position="195"/>
        <end position="219"/>
    </location>
</feature>
<name>A0ABS7XSD7_9FLAO</name>
<dbReference type="Pfam" id="PF07947">
    <property type="entry name" value="YhhN"/>
    <property type="match status" value="1"/>
</dbReference>
<feature type="transmembrane region" description="Helical" evidence="6">
    <location>
        <begin position="169"/>
        <end position="189"/>
    </location>
</feature>
<keyword evidence="4 6" id="KW-1133">Transmembrane helix</keyword>
<comment type="subcellular location">
    <subcellularLocation>
        <location evidence="1">Membrane</location>
        <topology evidence="1">Multi-pass membrane protein</topology>
    </subcellularLocation>
</comment>
<dbReference type="PANTHER" id="PTHR31885:SF6">
    <property type="entry name" value="GH04784P"/>
    <property type="match status" value="1"/>
</dbReference>
<evidence type="ECO:0000313" key="7">
    <source>
        <dbReference type="EMBL" id="MCA0132323.1"/>
    </source>
</evidence>
<evidence type="ECO:0000256" key="6">
    <source>
        <dbReference type="SAM" id="Phobius"/>
    </source>
</evidence>